<dbReference type="AlphaFoldDB" id="A0AAE1EGS7"/>
<dbReference type="GO" id="GO:0016887">
    <property type="term" value="F:ATP hydrolysis activity"/>
    <property type="evidence" value="ECO:0007669"/>
    <property type="project" value="InterPro"/>
</dbReference>
<accession>A0AAE1EGS7</accession>
<dbReference type="PANTHER" id="PTHR43038:SF3">
    <property type="entry name" value="ABC TRANSPORTER G FAMILY MEMBER 20 ISOFORM X1"/>
    <property type="match status" value="1"/>
</dbReference>
<evidence type="ECO:0000259" key="1">
    <source>
        <dbReference type="PROSITE" id="PS50893"/>
    </source>
</evidence>
<dbReference type="InterPro" id="IPR027417">
    <property type="entry name" value="P-loop_NTPase"/>
</dbReference>
<dbReference type="CDD" id="cd03230">
    <property type="entry name" value="ABC_DR_subfamily_A"/>
    <property type="match status" value="1"/>
</dbReference>
<dbReference type="PROSITE" id="PS50893">
    <property type="entry name" value="ABC_TRANSPORTER_2"/>
    <property type="match status" value="1"/>
</dbReference>
<evidence type="ECO:0000313" key="2">
    <source>
        <dbReference type="EMBL" id="KAK3850633.1"/>
    </source>
</evidence>
<gene>
    <name evidence="2" type="ORF">Pcinc_042674</name>
</gene>
<organism evidence="2 3">
    <name type="scientific">Petrolisthes cinctipes</name>
    <name type="common">Flat porcelain crab</name>
    <dbReference type="NCBI Taxonomy" id="88211"/>
    <lineage>
        <taxon>Eukaryota</taxon>
        <taxon>Metazoa</taxon>
        <taxon>Ecdysozoa</taxon>
        <taxon>Arthropoda</taxon>
        <taxon>Crustacea</taxon>
        <taxon>Multicrustacea</taxon>
        <taxon>Malacostraca</taxon>
        <taxon>Eumalacostraca</taxon>
        <taxon>Eucarida</taxon>
        <taxon>Decapoda</taxon>
        <taxon>Pleocyemata</taxon>
        <taxon>Anomura</taxon>
        <taxon>Galatheoidea</taxon>
        <taxon>Porcellanidae</taxon>
        <taxon>Petrolisthes</taxon>
    </lineage>
</organism>
<dbReference type="EMBL" id="JAWQEG010008279">
    <property type="protein sequence ID" value="KAK3850633.1"/>
    <property type="molecule type" value="Genomic_DNA"/>
</dbReference>
<dbReference type="PANTHER" id="PTHR43038">
    <property type="entry name" value="ATP-BINDING CASSETTE, SUB-FAMILY H, MEMBER 1"/>
    <property type="match status" value="1"/>
</dbReference>
<dbReference type="Proteomes" id="UP001286313">
    <property type="component" value="Unassembled WGS sequence"/>
</dbReference>
<dbReference type="InterPro" id="IPR017871">
    <property type="entry name" value="ABC_transporter-like_CS"/>
</dbReference>
<proteinExistence type="predicted"/>
<comment type="caution">
    <text evidence="2">The sequence shown here is derived from an EMBL/GenBank/DDBJ whole genome shotgun (WGS) entry which is preliminary data.</text>
</comment>
<dbReference type="SUPFAM" id="SSF52540">
    <property type="entry name" value="P-loop containing nucleoside triphosphate hydrolases"/>
    <property type="match status" value="1"/>
</dbReference>
<dbReference type="Gene3D" id="3.40.50.300">
    <property type="entry name" value="P-loop containing nucleotide triphosphate hydrolases"/>
    <property type="match status" value="1"/>
</dbReference>
<reference evidence="2" key="1">
    <citation type="submission" date="2023-10" db="EMBL/GenBank/DDBJ databases">
        <title>Genome assemblies of two species of porcelain crab, Petrolisthes cinctipes and Petrolisthes manimaculis (Anomura: Porcellanidae).</title>
        <authorList>
            <person name="Angst P."/>
        </authorList>
    </citation>
    <scope>NUCLEOTIDE SEQUENCE</scope>
    <source>
        <strain evidence="2">PB745_01</strain>
        <tissue evidence="2">Gill</tissue>
    </source>
</reference>
<evidence type="ECO:0000313" key="3">
    <source>
        <dbReference type="Proteomes" id="UP001286313"/>
    </source>
</evidence>
<dbReference type="PROSITE" id="PS00211">
    <property type="entry name" value="ABC_TRANSPORTER_1"/>
    <property type="match status" value="1"/>
</dbReference>
<sequence>MAELKSYSALSGTYSRGTRIYTTRTSGTFQSTTRGNSTREATEAVVLGVVEDKEDKKKKPWPRRHRPDTEDFTLTRLDRVDNGFIRRQYESEYRRRYKKDPGRMSKDRGGGSNGVSVGMGEAGNGVGVGVGGGGNGVGVGVGGGNVVVVQQAYKHYGRGKKKVVVLDRLDMRVPQGAIYGLLGPSGCGKTTLLGCLVSRLALDSGEVLLYGYPTGSPQAAVPGHRVGYMPQELALYREFTIGETLSYFGRIHHMSSSLIRQRTHFLLTFLDLPDDPSRLINQLSGGQQRRVSLGAALLHQPELLILDEPTVGVDPLLRTR</sequence>
<dbReference type="Pfam" id="PF00005">
    <property type="entry name" value="ABC_tran"/>
    <property type="match status" value="1"/>
</dbReference>
<keyword evidence="3" id="KW-1185">Reference proteome</keyword>
<dbReference type="InterPro" id="IPR003439">
    <property type="entry name" value="ABC_transporter-like_ATP-bd"/>
</dbReference>
<name>A0AAE1EGS7_PETCI</name>
<protein>
    <recommendedName>
        <fullName evidence="1">ABC transporter domain-containing protein</fullName>
    </recommendedName>
</protein>
<feature type="domain" description="ABC transporter" evidence="1">
    <location>
        <begin position="147"/>
        <end position="320"/>
    </location>
</feature>
<dbReference type="GO" id="GO:0005524">
    <property type="term" value="F:ATP binding"/>
    <property type="evidence" value="ECO:0007669"/>
    <property type="project" value="InterPro"/>
</dbReference>